<keyword evidence="1" id="KW-0732">Signal</keyword>
<protein>
    <submittedName>
        <fullName evidence="2">Uncharacterized protein</fullName>
    </submittedName>
</protein>
<sequence>MRPSRCSRLLLLTLITLALLHAAASFMCYNERKGKQYTGVGFCETGICYVGCGRSMRDSQDDNIGCTEESHDDGCYDDGPGSGSGLTCYCSSPLCNTVRTCPRQMYSTAPAYTPSMALPLLLLPPMLHYLL</sequence>
<accession>A0A8J5CSR7</accession>
<evidence type="ECO:0000256" key="1">
    <source>
        <dbReference type="SAM" id="SignalP"/>
    </source>
</evidence>
<evidence type="ECO:0000313" key="2">
    <source>
        <dbReference type="EMBL" id="KAG0718442.1"/>
    </source>
</evidence>
<feature type="chain" id="PRO_5035246678" evidence="1">
    <location>
        <begin position="26"/>
        <end position="131"/>
    </location>
</feature>
<organism evidence="2 3">
    <name type="scientific">Chionoecetes opilio</name>
    <name type="common">Atlantic snow crab</name>
    <name type="synonym">Cancer opilio</name>
    <dbReference type="NCBI Taxonomy" id="41210"/>
    <lineage>
        <taxon>Eukaryota</taxon>
        <taxon>Metazoa</taxon>
        <taxon>Ecdysozoa</taxon>
        <taxon>Arthropoda</taxon>
        <taxon>Crustacea</taxon>
        <taxon>Multicrustacea</taxon>
        <taxon>Malacostraca</taxon>
        <taxon>Eumalacostraca</taxon>
        <taxon>Eucarida</taxon>
        <taxon>Decapoda</taxon>
        <taxon>Pleocyemata</taxon>
        <taxon>Brachyura</taxon>
        <taxon>Eubrachyura</taxon>
        <taxon>Majoidea</taxon>
        <taxon>Majidae</taxon>
        <taxon>Chionoecetes</taxon>
    </lineage>
</organism>
<feature type="signal peptide" evidence="1">
    <location>
        <begin position="1"/>
        <end position="25"/>
    </location>
</feature>
<dbReference type="EMBL" id="JACEEZ010016070">
    <property type="protein sequence ID" value="KAG0718442.1"/>
    <property type="molecule type" value="Genomic_DNA"/>
</dbReference>
<proteinExistence type="predicted"/>
<dbReference type="AlphaFoldDB" id="A0A8J5CSR7"/>
<name>A0A8J5CSR7_CHIOP</name>
<gene>
    <name evidence="2" type="ORF">GWK47_007674</name>
</gene>
<reference evidence="2" key="1">
    <citation type="submission" date="2020-07" db="EMBL/GenBank/DDBJ databases">
        <title>The High-quality genome of the commercially important snow crab, Chionoecetes opilio.</title>
        <authorList>
            <person name="Jeong J.-H."/>
            <person name="Ryu S."/>
        </authorList>
    </citation>
    <scope>NUCLEOTIDE SEQUENCE</scope>
    <source>
        <strain evidence="2">MADBK_172401_WGS</strain>
        <tissue evidence="2">Digestive gland</tissue>
    </source>
</reference>
<evidence type="ECO:0000313" key="3">
    <source>
        <dbReference type="Proteomes" id="UP000770661"/>
    </source>
</evidence>
<keyword evidence="3" id="KW-1185">Reference proteome</keyword>
<dbReference type="Proteomes" id="UP000770661">
    <property type="component" value="Unassembled WGS sequence"/>
</dbReference>
<comment type="caution">
    <text evidence="2">The sequence shown here is derived from an EMBL/GenBank/DDBJ whole genome shotgun (WGS) entry which is preliminary data.</text>
</comment>